<feature type="transmembrane region" description="Helical" evidence="1">
    <location>
        <begin position="44"/>
        <end position="77"/>
    </location>
</feature>
<name>A0A2N3XX35_SACSN</name>
<accession>A0A2N3XX35</accession>
<evidence type="ECO:0000256" key="1">
    <source>
        <dbReference type="SAM" id="Phobius"/>
    </source>
</evidence>
<evidence type="ECO:0000313" key="3">
    <source>
        <dbReference type="Proteomes" id="UP000233786"/>
    </source>
</evidence>
<evidence type="ECO:0000313" key="2">
    <source>
        <dbReference type="EMBL" id="PKW15190.1"/>
    </source>
</evidence>
<comment type="caution">
    <text evidence="2">The sequence shown here is derived from an EMBL/GenBank/DDBJ whole genome shotgun (WGS) entry which is preliminary data.</text>
</comment>
<reference evidence="2" key="1">
    <citation type="submission" date="2017-12" db="EMBL/GenBank/DDBJ databases">
        <title>Sequencing the genomes of 1000 Actinobacteria strains.</title>
        <authorList>
            <person name="Klenk H.-P."/>
        </authorList>
    </citation>
    <scope>NUCLEOTIDE SEQUENCE [LARGE SCALE GENOMIC DNA]</scope>
    <source>
        <strain evidence="2">DSM 44228</strain>
    </source>
</reference>
<keyword evidence="1" id="KW-0472">Membrane</keyword>
<feature type="transmembrane region" description="Helical" evidence="1">
    <location>
        <begin position="12"/>
        <end position="32"/>
    </location>
</feature>
<keyword evidence="3" id="KW-1185">Reference proteome</keyword>
<dbReference type="Proteomes" id="UP000233786">
    <property type="component" value="Unassembled WGS sequence"/>
</dbReference>
<keyword evidence="1" id="KW-0812">Transmembrane</keyword>
<sequence length="81" mass="8756">MNPSAQARWGLMIWIQFAGALLGGGFSLRWLLRQDNAERGFWRIFGVASTSALVAVGAFFATYVLVAVLLGLVWVLLGAVS</sequence>
<gene>
    <name evidence="2" type="ORF">A8926_2878</name>
</gene>
<dbReference type="STRING" id="994479.GCA_000194155_02563"/>
<dbReference type="AlphaFoldDB" id="A0A2N3XX35"/>
<proteinExistence type="predicted"/>
<protein>
    <submittedName>
        <fullName evidence="2">Uncharacterized protein</fullName>
    </submittedName>
</protein>
<keyword evidence="1" id="KW-1133">Transmembrane helix</keyword>
<dbReference type="EMBL" id="PJNB01000001">
    <property type="protein sequence ID" value="PKW15190.1"/>
    <property type="molecule type" value="Genomic_DNA"/>
</dbReference>
<organism evidence="2 3">
    <name type="scientific">Saccharopolyspora spinosa</name>
    <dbReference type="NCBI Taxonomy" id="60894"/>
    <lineage>
        <taxon>Bacteria</taxon>
        <taxon>Bacillati</taxon>
        <taxon>Actinomycetota</taxon>
        <taxon>Actinomycetes</taxon>
        <taxon>Pseudonocardiales</taxon>
        <taxon>Pseudonocardiaceae</taxon>
        <taxon>Saccharopolyspora</taxon>
    </lineage>
</organism>